<feature type="region of interest" description="Disordered" evidence="1">
    <location>
        <begin position="29"/>
        <end position="59"/>
    </location>
</feature>
<gene>
    <name evidence="2" type="ORF">Fmac_029011</name>
</gene>
<dbReference type="AlphaFoldDB" id="A0ABD1L959"/>
<reference evidence="2 3" key="1">
    <citation type="submission" date="2024-08" db="EMBL/GenBank/DDBJ databases">
        <title>Insights into the chromosomal genome structure of Flemingia macrophylla.</title>
        <authorList>
            <person name="Ding Y."/>
            <person name="Zhao Y."/>
            <person name="Bi W."/>
            <person name="Wu M."/>
            <person name="Zhao G."/>
            <person name="Gong Y."/>
            <person name="Li W."/>
            <person name="Zhang P."/>
        </authorList>
    </citation>
    <scope>NUCLEOTIDE SEQUENCE [LARGE SCALE GENOMIC DNA]</scope>
    <source>
        <strain evidence="2">DYQJB</strain>
        <tissue evidence="2">Leaf</tissue>
    </source>
</reference>
<feature type="compositionally biased region" description="Polar residues" evidence="1">
    <location>
        <begin position="29"/>
        <end position="45"/>
    </location>
</feature>
<dbReference type="EMBL" id="JBGMDY010000010">
    <property type="protein sequence ID" value="KAL2320042.1"/>
    <property type="molecule type" value="Genomic_DNA"/>
</dbReference>
<evidence type="ECO:0000313" key="2">
    <source>
        <dbReference type="EMBL" id="KAL2320042.1"/>
    </source>
</evidence>
<keyword evidence="3" id="KW-1185">Reference proteome</keyword>
<evidence type="ECO:0000256" key="1">
    <source>
        <dbReference type="SAM" id="MobiDB-lite"/>
    </source>
</evidence>
<proteinExistence type="predicted"/>
<name>A0ABD1L959_9FABA</name>
<comment type="caution">
    <text evidence="2">The sequence shown here is derived from an EMBL/GenBank/DDBJ whole genome shotgun (WGS) entry which is preliminary data.</text>
</comment>
<evidence type="ECO:0000313" key="3">
    <source>
        <dbReference type="Proteomes" id="UP001603857"/>
    </source>
</evidence>
<organism evidence="2 3">
    <name type="scientific">Flemingia macrophylla</name>
    <dbReference type="NCBI Taxonomy" id="520843"/>
    <lineage>
        <taxon>Eukaryota</taxon>
        <taxon>Viridiplantae</taxon>
        <taxon>Streptophyta</taxon>
        <taxon>Embryophyta</taxon>
        <taxon>Tracheophyta</taxon>
        <taxon>Spermatophyta</taxon>
        <taxon>Magnoliopsida</taxon>
        <taxon>eudicotyledons</taxon>
        <taxon>Gunneridae</taxon>
        <taxon>Pentapetalae</taxon>
        <taxon>rosids</taxon>
        <taxon>fabids</taxon>
        <taxon>Fabales</taxon>
        <taxon>Fabaceae</taxon>
        <taxon>Papilionoideae</taxon>
        <taxon>50 kb inversion clade</taxon>
        <taxon>NPAAA clade</taxon>
        <taxon>indigoferoid/millettioid clade</taxon>
        <taxon>Phaseoleae</taxon>
        <taxon>Flemingia</taxon>
    </lineage>
</organism>
<accession>A0ABD1L959</accession>
<dbReference type="Proteomes" id="UP001603857">
    <property type="component" value="Unassembled WGS sequence"/>
</dbReference>
<protein>
    <submittedName>
        <fullName evidence="2">Uncharacterized protein</fullName>
    </submittedName>
</protein>
<sequence>MAEVVLYFSNYLNELPSPQEPAFAHEFNSSQVTNGSTPNSINEISINEEPHEDEVQHEV</sequence>